<dbReference type="Proteomes" id="UP000663829">
    <property type="component" value="Unassembled WGS sequence"/>
</dbReference>
<keyword evidence="1" id="KW-0175">Coiled coil</keyword>
<evidence type="ECO:0000313" key="2">
    <source>
        <dbReference type="EMBL" id="CAF1114271.1"/>
    </source>
</evidence>
<accession>A0A814Q3K7</accession>
<sequence length="80" mass="9608">MTSCCFLKKSVFLLKNFIFQPQQVSFSPKWLHVRANQMEQSDQNLQKHDDLIKEMQTEIENLQKLEFEQQQLRGQHTDLL</sequence>
<gene>
    <name evidence="2" type="ORF">GPM918_LOCUS19379</name>
    <name evidence="3" type="ORF">SRO942_LOCUS19374</name>
</gene>
<dbReference type="AlphaFoldDB" id="A0A814Q3K7"/>
<evidence type="ECO:0000313" key="4">
    <source>
        <dbReference type="Proteomes" id="UP000663829"/>
    </source>
</evidence>
<protein>
    <submittedName>
        <fullName evidence="2">Uncharacterized protein</fullName>
    </submittedName>
</protein>
<feature type="coiled-coil region" evidence="1">
    <location>
        <begin position="38"/>
        <end position="75"/>
    </location>
</feature>
<reference evidence="2" key="1">
    <citation type="submission" date="2021-02" db="EMBL/GenBank/DDBJ databases">
        <authorList>
            <person name="Nowell W R."/>
        </authorList>
    </citation>
    <scope>NUCLEOTIDE SEQUENCE</scope>
</reference>
<evidence type="ECO:0000313" key="3">
    <source>
        <dbReference type="EMBL" id="CAF3878303.1"/>
    </source>
</evidence>
<dbReference type="EMBL" id="CAJNOQ010005860">
    <property type="protein sequence ID" value="CAF1114271.1"/>
    <property type="molecule type" value="Genomic_DNA"/>
</dbReference>
<dbReference type="Proteomes" id="UP000681722">
    <property type="component" value="Unassembled WGS sequence"/>
</dbReference>
<comment type="caution">
    <text evidence="2">The sequence shown here is derived from an EMBL/GenBank/DDBJ whole genome shotgun (WGS) entry which is preliminary data.</text>
</comment>
<proteinExistence type="predicted"/>
<name>A0A814Q3K7_9BILA</name>
<dbReference type="EMBL" id="CAJOBC010005858">
    <property type="protein sequence ID" value="CAF3878303.1"/>
    <property type="molecule type" value="Genomic_DNA"/>
</dbReference>
<organism evidence="2 4">
    <name type="scientific">Didymodactylos carnosus</name>
    <dbReference type="NCBI Taxonomy" id="1234261"/>
    <lineage>
        <taxon>Eukaryota</taxon>
        <taxon>Metazoa</taxon>
        <taxon>Spiralia</taxon>
        <taxon>Gnathifera</taxon>
        <taxon>Rotifera</taxon>
        <taxon>Eurotatoria</taxon>
        <taxon>Bdelloidea</taxon>
        <taxon>Philodinida</taxon>
        <taxon>Philodinidae</taxon>
        <taxon>Didymodactylos</taxon>
    </lineage>
</organism>
<evidence type="ECO:0000256" key="1">
    <source>
        <dbReference type="SAM" id="Coils"/>
    </source>
</evidence>
<keyword evidence="4" id="KW-1185">Reference proteome</keyword>